<evidence type="ECO:0000256" key="1">
    <source>
        <dbReference type="ARBA" id="ARBA00001946"/>
    </source>
</evidence>
<dbReference type="InterPro" id="IPR005225">
    <property type="entry name" value="Small_GTP-bd"/>
</dbReference>
<evidence type="ECO:0000256" key="8">
    <source>
        <dbReference type="ARBA" id="ARBA00023210"/>
    </source>
</evidence>
<dbReference type="EMBL" id="CP146843">
    <property type="protein sequence ID" value="WYY26417.1"/>
    <property type="molecule type" value="Genomic_DNA"/>
</dbReference>
<evidence type="ECO:0000256" key="5">
    <source>
        <dbReference type="ARBA" id="ARBA00022741"/>
    </source>
</evidence>
<dbReference type="RefSeq" id="WP_341266821.1">
    <property type="nucleotide sequence ID" value="NZ_CP146843.1"/>
</dbReference>
<organism evidence="12 13">
    <name type="scientific">Ash yellows phytoplasma</name>
    <dbReference type="NCBI Taxonomy" id="35780"/>
    <lineage>
        <taxon>Bacteria</taxon>
        <taxon>Bacillati</taxon>
        <taxon>Mycoplasmatota</taxon>
        <taxon>Mollicutes</taxon>
        <taxon>Acholeplasmatales</taxon>
        <taxon>Acholeplasmataceae</taxon>
        <taxon>Candidatus Phytoplasma</taxon>
        <taxon>16SrVII (Ash yellows group)</taxon>
    </lineage>
</organism>
<dbReference type="Gene3D" id="3.40.50.300">
    <property type="entry name" value="P-loop containing nucleotide triphosphate hydrolases"/>
    <property type="match status" value="1"/>
</dbReference>
<evidence type="ECO:0000313" key="13">
    <source>
        <dbReference type="Proteomes" id="UP001484199"/>
    </source>
</evidence>
<evidence type="ECO:0000259" key="11">
    <source>
        <dbReference type="PROSITE" id="PS51706"/>
    </source>
</evidence>
<dbReference type="NCBIfam" id="TIGR03598">
    <property type="entry name" value="GTPase_YsxC"/>
    <property type="match status" value="1"/>
</dbReference>
<feature type="domain" description="EngB-type G" evidence="11">
    <location>
        <begin position="21"/>
        <end position="195"/>
    </location>
</feature>
<evidence type="ECO:0000313" key="12">
    <source>
        <dbReference type="EMBL" id="WYY26417.1"/>
    </source>
</evidence>
<proteinExistence type="inferred from homology"/>
<keyword evidence="8 10" id="KW-0717">Septation</keyword>
<comment type="cofactor">
    <cofactor evidence="1">
        <name>Mg(2+)</name>
        <dbReference type="ChEBI" id="CHEBI:18420"/>
    </cofactor>
</comment>
<dbReference type="PROSITE" id="PS51706">
    <property type="entry name" value="G_ENGB"/>
    <property type="match status" value="1"/>
</dbReference>
<sequence length="195" mass="22630">MIFRSVFTKSITNLKYRPSPLLSEIFLMGRSNVGKSSFINSLVNNKKMALVSNTPGKTITLNYFLLNDSFYLVDSPGYGYMRKNLQIKKNVIKMINNFLQNNNYIKILFHIIDFKVGPTTLDLEIYQILRKSKLNPILILNKKDKVLLNQIKNRLKQIKQKFYELGYTEIPMYLISCKTKDGIQNIIDLIHSIGI</sequence>
<gene>
    <name evidence="10" type="primary">engB</name>
    <name evidence="12" type="ORF">AshY1_02860</name>
</gene>
<keyword evidence="6" id="KW-0460">Magnesium</keyword>
<dbReference type="Pfam" id="PF01926">
    <property type="entry name" value="MMR_HSR1"/>
    <property type="match status" value="1"/>
</dbReference>
<dbReference type="InterPro" id="IPR027417">
    <property type="entry name" value="P-loop_NTPase"/>
</dbReference>
<dbReference type="HAMAP" id="MF_00321">
    <property type="entry name" value="GTPase_EngB"/>
    <property type="match status" value="1"/>
</dbReference>
<dbReference type="CDD" id="cd01876">
    <property type="entry name" value="YihA_EngB"/>
    <property type="match status" value="1"/>
</dbReference>
<name>A0ABZ2U9Q9_ASHYP</name>
<reference evidence="12" key="1">
    <citation type="submission" date="2024-03" db="EMBL/GenBank/DDBJ databases">
        <title>The Complete Genome of 'Candidatus Phytoplasma fraxini' AshY1 from the Ash Yellows Group.</title>
        <authorList>
            <person name="Boehm J.W."/>
            <person name="Huettel B."/>
            <person name="Schneider B."/>
            <person name="Kube M."/>
        </authorList>
    </citation>
    <scope>NUCLEOTIDE SEQUENCE [LARGE SCALE GENOMIC DNA]</scope>
    <source>
        <strain evidence="12">AshY1</strain>
    </source>
</reference>
<evidence type="ECO:0000256" key="3">
    <source>
        <dbReference type="ARBA" id="ARBA00022618"/>
    </source>
</evidence>
<evidence type="ECO:0000256" key="10">
    <source>
        <dbReference type="HAMAP-Rule" id="MF_00321"/>
    </source>
</evidence>
<evidence type="ECO:0000256" key="4">
    <source>
        <dbReference type="ARBA" id="ARBA00022723"/>
    </source>
</evidence>
<keyword evidence="13" id="KW-1185">Reference proteome</keyword>
<evidence type="ECO:0000256" key="2">
    <source>
        <dbReference type="ARBA" id="ARBA00009638"/>
    </source>
</evidence>
<dbReference type="InterPro" id="IPR019987">
    <property type="entry name" value="GTP-bd_ribosome_bio_YsxC"/>
</dbReference>
<evidence type="ECO:0000256" key="9">
    <source>
        <dbReference type="ARBA" id="ARBA00023306"/>
    </source>
</evidence>
<keyword evidence="9 10" id="KW-0131">Cell cycle</keyword>
<evidence type="ECO:0000256" key="6">
    <source>
        <dbReference type="ARBA" id="ARBA00022842"/>
    </source>
</evidence>
<dbReference type="PANTHER" id="PTHR11649:SF13">
    <property type="entry name" value="ENGB-TYPE G DOMAIN-CONTAINING PROTEIN"/>
    <property type="match status" value="1"/>
</dbReference>
<comment type="function">
    <text evidence="10">Necessary for normal cell division and for the maintenance of normal septation.</text>
</comment>
<keyword evidence="3 10" id="KW-0132">Cell division</keyword>
<keyword evidence="5 10" id="KW-0547">Nucleotide-binding</keyword>
<comment type="similarity">
    <text evidence="2 10">Belongs to the TRAFAC class TrmE-Era-EngA-EngB-Septin-like GTPase superfamily. EngB GTPase family.</text>
</comment>
<dbReference type="Proteomes" id="UP001484199">
    <property type="component" value="Chromosome"/>
</dbReference>
<dbReference type="InterPro" id="IPR030393">
    <property type="entry name" value="G_ENGB_dom"/>
</dbReference>
<dbReference type="InterPro" id="IPR006073">
    <property type="entry name" value="GTP-bd"/>
</dbReference>
<keyword evidence="4" id="KW-0479">Metal-binding</keyword>
<dbReference type="NCBIfam" id="TIGR00231">
    <property type="entry name" value="small_GTP"/>
    <property type="match status" value="1"/>
</dbReference>
<dbReference type="PANTHER" id="PTHR11649">
    <property type="entry name" value="MSS1/TRME-RELATED GTP-BINDING PROTEIN"/>
    <property type="match status" value="1"/>
</dbReference>
<protein>
    <recommendedName>
        <fullName evidence="10">Probable GTP-binding protein EngB</fullName>
    </recommendedName>
</protein>
<dbReference type="SUPFAM" id="SSF52540">
    <property type="entry name" value="P-loop containing nucleoside triphosphate hydrolases"/>
    <property type="match status" value="1"/>
</dbReference>
<keyword evidence="7 10" id="KW-0342">GTP-binding</keyword>
<accession>A0ABZ2U9Q9</accession>
<evidence type="ECO:0000256" key="7">
    <source>
        <dbReference type="ARBA" id="ARBA00023134"/>
    </source>
</evidence>